<dbReference type="VEuPathDB" id="FungiDB:Z520_05331"/>
<dbReference type="EMBL" id="KN848070">
    <property type="protein sequence ID" value="KIX98870.1"/>
    <property type="molecule type" value="Genomic_DNA"/>
</dbReference>
<proteinExistence type="predicted"/>
<accession>A0A0D2HAH2</accession>
<gene>
    <name evidence="1" type="ORF">Z520_05331</name>
</gene>
<organism evidence="1 2">
    <name type="scientific">Fonsecaea multimorphosa CBS 102226</name>
    <dbReference type="NCBI Taxonomy" id="1442371"/>
    <lineage>
        <taxon>Eukaryota</taxon>
        <taxon>Fungi</taxon>
        <taxon>Dikarya</taxon>
        <taxon>Ascomycota</taxon>
        <taxon>Pezizomycotina</taxon>
        <taxon>Eurotiomycetes</taxon>
        <taxon>Chaetothyriomycetidae</taxon>
        <taxon>Chaetothyriales</taxon>
        <taxon>Herpotrichiellaceae</taxon>
        <taxon>Fonsecaea</taxon>
    </lineage>
</organism>
<dbReference type="Proteomes" id="UP000053411">
    <property type="component" value="Unassembled WGS sequence"/>
</dbReference>
<evidence type="ECO:0000313" key="1">
    <source>
        <dbReference type="EMBL" id="KIX98870.1"/>
    </source>
</evidence>
<keyword evidence="2" id="KW-1185">Reference proteome</keyword>
<dbReference type="AlphaFoldDB" id="A0A0D2HAH2"/>
<dbReference type="GeneID" id="27711077"/>
<sequence>MPEVSTDISRKFMQWSYMEEPQRKVGLSFSEALELCGVAIIYRIPALQHQRSDILRKDLASKLWKLGPTEVRRILALAQPESWLRRLLGATLCANHIPNWPRNGSDPISWGYELKVSKRETHATSTITRHSVLKLRNRTSRLVPISTTNLYPADMLEEKIKKKIKKNKKGKEKTMMEGNALGLIWDEVPRSRHLK</sequence>
<protein>
    <submittedName>
        <fullName evidence="1">Uncharacterized protein</fullName>
    </submittedName>
</protein>
<dbReference type="RefSeq" id="XP_016632993.1">
    <property type="nucleotide sequence ID" value="XM_016775834.1"/>
</dbReference>
<evidence type="ECO:0000313" key="2">
    <source>
        <dbReference type="Proteomes" id="UP000053411"/>
    </source>
</evidence>
<reference evidence="1 2" key="1">
    <citation type="submission" date="2015-01" db="EMBL/GenBank/DDBJ databases">
        <title>The Genome Sequence of Fonsecaea multimorphosa CBS 102226.</title>
        <authorList>
            <consortium name="The Broad Institute Genomics Platform"/>
            <person name="Cuomo C."/>
            <person name="de Hoog S."/>
            <person name="Gorbushina A."/>
            <person name="Stielow B."/>
            <person name="Teixiera M."/>
            <person name="Abouelleil A."/>
            <person name="Chapman S.B."/>
            <person name="Priest M."/>
            <person name="Young S.K."/>
            <person name="Wortman J."/>
            <person name="Nusbaum C."/>
            <person name="Birren B."/>
        </authorList>
    </citation>
    <scope>NUCLEOTIDE SEQUENCE [LARGE SCALE GENOMIC DNA]</scope>
    <source>
        <strain evidence="1 2">CBS 102226</strain>
    </source>
</reference>
<name>A0A0D2HAH2_9EURO</name>